<comment type="caution">
    <text evidence="1">The sequence shown here is derived from an EMBL/GenBank/DDBJ whole genome shotgun (WGS) entry which is preliminary data.</text>
</comment>
<name>A0A2R4DAJ6_SALET</name>
<dbReference type="RefSeq" id="WP_024142074.1">
    <property type="nucleotide sequence ID" value="NZ_CP028196.1"/>
</dbReference>
<dbReference type="AlphaFoldDB" id="A0A2R4DAJ6"/>
<reference evidence="1" key="1">
    <citation type="journal article" date="2018" name="Genome Biol.">
        <title>SKESA: strategic k-mer extension for scrupulous assemblies.</title>
        <authorList>
            <person name="Souvorov A."/>
            <person name="Agarwala R."/>
            <person name="Lipman D.J."/>
        </authorList>
    </citation>
    <scope>NUCLEOTIDE SEQUENCE</scope>
    <source>
        <strain evidence="1">BCW_2665</strain>
    </source>
</reference>
<organism evidence="1">
    <name type="scientific">Salmonella enterica subsp. enterica serovar Concord</name>
    <dbReference type="NCBI Taxonomy" id="483687"/>
    <lineage>
        <taxon>Bacteria</taxon>
        <taxon>Pseudomonadati</taxon>
        <taxon>Pseudomonadota</taxon>
        <taxon>Gammaproteobacteria</taxon>
        <taxon>Enterobacterales</taxon>
        <taxon>Enterobacteriaceae</taxon>
        <taxon>Salmonella</taxon>
    </lineage>
</organism>
<protein>
    <submittedName>
        <fullName evidence="1">Uncharacterized protein</fullName>
    </submittedName>
</protein>
<accession>A0A2R4DAJ6</accession>
<reference evidence="1" key="2">
    <citation type="submission" date="2018-07" db="EMBL/GenBank/DDBJ databases">
        <authorList>
            <consortium name="NCBI Pathogen Detection Project"/>
        </authorList>
    </citation>
    <scope>NUCLEOTIDE SEQUENCE</scope>
    <source>
        <strain evidence="1">BCW_2665</strain>
    </source>
</reference>
<gene>
    <name evidence="1" type="ORF">G4174_004517</name>
</gene>
<proteinExistence type="predicted"/>
<sequence>MSKQITLEEVLAGMNDTARKNYAMTELLMQTFSAFAVSTGNKEAIADFIKSTSTTGELVEAHEHAKNVFLKVLDSVKVIPEQKN</sequence>
<evidence type="ECO:0000313" key="1">
    <source>
        <dbReference type="EMBL" id="HAE8243636.1"/>
    </source>
</evidence>
<dbReference type="EMBL" id="DAATGM010000030">
    <property type="protein sequence ID" value="HAE8243636.1"/>
    <property type="molecule type" value="Genomic_DNA"/>
</dbReference>